<reference evidence="3 4" key="1">
    <citation type="submission" date="2020-06" db="EMBL/GenBank/DDBJ databases">
        <title>Genome mining for natural products.</title>
        <authorList>
            <person name="Zhang B."/>
            <person name="Shi J."/>
            <person name="Ge H."/>
        </authorList>
    </citation>
    <scope>NUCLEOTIDE SEQUENCE [LARGE SCALE GENOMIC DNA]</scope>
    <source>
        <strain evidence="3 4">NA00687</strain>
    </source>
</reference>
<feature type="region of interest" description="Disordered" evidence="1">
    <location>
        <begin position="207"/>
        <end position="240"/>
    </location>
</feature>
<dbReference type="CDD" id="cd00090">
    <property type="entry name" value="HTH_ARSR"/>
    <property type="match status" value="1"/>
</dbReference>
<dbReference type="InterPro" id="IPR001845">
    <property type="entry name" value="HTH_ArsR_DNA-bd_dom"/>
</dbReference>
<feature type="domain" description="HTH arsR-type" evidence="2">
    <location>
        <begin position="30"/>
        <end position="128"/>
    </location>
</feature>
<dbReference type="InterPro" id="IPR011991">
    <property type="entry name" value="ArsR-like_HTH"/>
</dbReference>
<organism evidence="3 4">
    <name type="scientific">Streptomyces buecherae</name>
    <dbReference type="NCBI Taxonomy" id="2763006"/>
    <lineage>
        <taxon>Bacteria</taxon>
        <taxon>Bacillati</taxon>
        <taxon>Actinomycetota</taxon>
        <taxon>Actinomycetes</taxon>
        <taxon>Kitasatosporales</taxon>
        <taxon>Streptomycetaceae</taxon>
        <taxon>Streptomyces</taxon>
    </lineage>
</organism>
<dbReference type="InterPro" id="IPR036390">
    <property type="entry name" value="WH_DNA-bd_sf"/>
</dbReference>
<keyword evidence="4" id="KW-1185">Reference proteome</keyword>
<dbReference type="InterPro" id="IPR036388">
    <property type="entry name" value="WH-like_DNA-bd_sf"/>
</dbReference>
<feature type="compositionally biased region" description="Pro residues" evidence="1">
    <location>
        <begin position="1"/>
        <end position="14"/>
    </location>
</feature>
<evidence type="ECO:0000313" key="3">
    <source>
        <dbReference type="EMBL" id="QKW50139.1"/>
    </source>
</evidence>
<dbReference type="SUPFAM" id="SSF46785">
    <property type="entry name" value="Winged helix' DNA-binding domain"/>
    <property type="match status" value="1"/>
</dbReference>
<evidence type="ECO:0000313" key="4">
    <source>
        <dbReference type="Proteomes" id="UP000509303"/>
    </source>
</evidence>
<gene>
    <name evidence="3" type="ORF">HUT08_11975</name>
</gene>
<dbReference type="Gene3D" id="1.10.10.10">
    <property type="entry name" value="Winged helix-like DNA-binding domain superfamily/Winged helix DNA-binding domain"/>
    <property type="match status" value="1"/>
</dbReference>
<dbReference type="GO" id="GO:0003700">
    <property type="term" value="F:DNA-binding transcription factor activity"/>
    <property type="evidence" value="ECO:0007669"/>
    <property type="project" value="InterPro"/>
</dbReference>
<accession>A0A7H8N6X8</accession>
<proteinExistence type="predicted"/>
<dbReference type="SMART" id="SM00418">
    <property type="entry name" value="HTH_ARSR"/>
    <property type="match status" value="1"/>
</dbReference>
<feature type="compositionally biased region" description="Basic and acidic residues" evidence="1">
    <location>
        <begin position="207"/>
        <end position="224"/>
    </location>
</feature>
<sequence>MSTHEVPPPDPGPRPATGGATPPLRQLDARSLRGLAHPLRLRLLEVLRHDGPATASRLADRLGESSGATSYHLRQLASYGFVAEETGRGTARERWWRAVHEGIQVSDPETFLGHDDPAVRGALDLMLHEIASIHTSELSTWLGSMHTWPQEWRRRGDISDYTLWLTPEVAGELGERLREVINDYRDRVPADADGAASVRLHLHAFPREGGQRRAAREEAARDGESVGDDGTVRDDEEEAT</sequence>
<name>A0A7H8N6X8_9ACTN</name>
<feature type="region of interest" description="Disordered" evidence="1">
    <location>
        <begin position="1"/>
        <end position="24"/>
    </location>
</feature>
<dbReference type="RefSeq" id="WP_176161874.1">
    <property type="nucleotide sequence ID" value="NZ_CP054929.1"/>
</dbReference>
<dbReference type="Proteomes" id="UP000509303">
    <property type="component" value="Chromosome"/>
</dbReference>
<dbReference type="EMBL" id="CP054929">
    <property type="protein sequence ID" value="QKW50139.1"/>
    <property type="molecule type" value="Genomic_DNA"/>
</dbReference>
<dbReference type="AlphaFoldDB" id="A0A7H8N6X8"/>
<protein>
    <submittedName>
        <fullName evidence="3">Winged helix-turn-helix transcriptional regulator</fullName>
    </submittedName>
</protein>
<evidence type="ECO:0000259" key="2">
    <source>
        <dbReference type="SMART" id="SM00418"/>
    </source>
</evidence>
<evidence type="ECO:0000256" key="1">
    <source>
        <dbReference type="SAM" id="MobiDB-lite"/>
    </source>
</evidence>
<dbReference type="Pfam" id="PF12840">
    <property type="entry name" value="HTH_20"/>
    <property type="match status" value="1"/>
</dbReference>